<keyword evidence="8 17" id="KW-1133">Transmembrane helix</keyword>
<evidence type="ECO:0000256" key="7">
    <source>
        <dbReference type="ARBA" id="ARBA00022840"/>
    </source>
</evidence>
<dbReference type="InterPro" id="IPR007110">
    <property type="entry name" value="Ig-like_dom"/>
</dbReference>
<accession>A0A0X3PGF9</accession>
<evidence type="ECO:0000259" key="18">
    <source>
        <dbReference type="PROSITE" id="PS50011"/>
    </source>
</evidence>
<evidence type="ECO:0000256" key="17">
    <source>
        <dbReference type="SAM" id="Phobius"/>
    </source>
</evidence>
<dbReference type="Pfam" id="PF07679">
    <property type="entry name" value="I-set"/>
    <property type="match status" value="1"/>
</dbReference>
<keyword evidence="3" id="KW-0808">Transferase</keyword>
<evidence type="ECO:0000256" key="14">
    <source>
        <dbReference type="ARBA" id="ARBA00023319"/>
    </source>
</evidence>
<feature type="compositionally biased region" description="Polar residues" evidence="16">
    <location>
        <begin position="1121"/>
        <end position="1135"/>
    </location>
</feature>
<evidence type="ECO:0000256" key="16">
    <source>
        <dbReference type="SAM" id="MobiDB-lite"/>
    </source>
</evidence>
<comment type="caution">
    <text evidence="15">Lacks conserved residue(s) required for the propagation of feature annotation.</text>
</comment>
<dbReference type="PANTHER" id="PTHR24416:SF611">
    <property type="entry name" value="TYROSINE-PROTEIN KINASE TRANSMEMBRANE RECEPTOR ROR"/>
    <property type="match status" value="1"/>
</dbReference>
<keyword evidence="2" id="KW-0597">Phosphoprotein</keyword>
<dbReference type="InterPro" id="IPR003598">
    <property type="entry name" value="Ig_sub2"/>
</dbReference>
<feature type="domain" description="Ig-like" evidence="20">
    <location>
        <begin position="163"/>
        <end position="257"/>
    </location>
</feature>
<feature type="non-terminal residue" evidence="21">
    <location>
        <position position="1"/>
    </location>
</feature>
<feature type="domain" description="Protein kinase" evidence="18">
    <location>
        <begin position="794"/>
        <end position="1086"/>
    </location>
</feature>
<organism evidence="21">
    <name type="scientific">Schistocephalus solidus</name>
    <name type="common">Tapeworm</name>
    <dbReference type="NCBI Taxonomy" id="70667"/>
    <lineage>
        <taxon>Eukaryota</taxon>
        <taxon>Metazoa</taxon>
        <taxon>Spiralia</taxon>
        <taxon>Lophotrochozoa</taxon>
        <taxon>Platyhelminthes</taxon>
        <taxon>Cestoda</taxon>
        <taxon>Eucestoda</taxon>
        <taxon>Diphyllobothriidea</taxon>
        <taxon>Diphyllobothriidae</taxon>
        <taxon>Schistocephalus</taxon>
    </lineage>
</organism>
<dbReference type="FunFam" id="2.60.40.10:FF:000107">
    <property type="entry name" value="Myosin, light chain kinase a"/>
    <property type="match status" value="1"/>
</dbReference>
<gene>
    <name evidence="21" type="primary">ROR1</name>
    <name evidence="21" type="ORF">TR123381</name>
</gene>
<dbReference type="Gene3D" id="1.10.510.10">
    <property type="entry name" value="Transferase(Phosphotransferase) domain 1"/>
    <property type="match status" value="1"/>
</dbReference>
<dbReference type="PROSITE" id="PS50038">
    <property type="entry name" value="FZ"/>
    <property type="match status" value="1"/>
</dbReference>
<feature type="domain" description="FZ" evidence="19">
    <location>
        <begin position="282"/>
        <end position="433"/>
    </location>
</feature>
<dbReference type="EMBL" id="GEEE01012825">
    <property type="protein sequence ID" value="JAP50400.1"/>
    <property type="molecule type" value="Transcribed_RNA"/>
</dbReference>
<evidence type="ECO:0000256" key="4">
    <source>
        <dbReference type="ARBA" id="ARBA00022692"/>
    </source>
</evidence>
<dbReference type="PROSITE" id="PS00109">
    <property type="entry name" value="PROTEIN_KINASE_TYR"/>
    <property type="match status" value="1"/>
</dbReference>
<keyword evidence="4 17" id="KW-0812">Transmembrane</keyword>
<dbReference type="InterPro" id="IPR001245">
    <property type="entry name" value="Ser-Thr/Tyr_kinase_cat_dom"/>
</dbReference>
<feature type="compositionally biased region" description="Polar residues" evidence="16">
    <location>
        <begin position="667"/>
        <end position="678"/>
    </location>
</feature>
<feature type="transmembrane region" description="Helical" evidence="17">
    <location>
        <begin position="75"/>
        <end position="92"/>
    </location>
</feature>
<dbReference type="GO" id="GO:0043235">
    <property type="term" value="C:receptor complex"/>
    <property type="evidence" value="ECO:0007669"/>
    <property type="project" value="TreeGrafter"/>
</dbReference>
<proteinExistence type="predicted"/>
<dbReference type="InterPro" id="IPR020067">
    <property type="entry name" value="Frizzled_dom"/>
</dbReference>
<dbReference type="GO" id="GO:0004714">
    <property type="term" value="F:transmembrane receptor protein tyrosine kinase activity"/>
    <property type="evidence" value="ECO:0007669"/>
    <property type="project" value="TreeGrafter"/>
</dbReference>
<keyword evidence="12 21" id="KW-0675">Receptor</keyword>
<dbReference type="GO" id="GO:0005524">
    <property type="term" value="F:ATP binding"/>
    <property type="evidence" value="ECO:0007669"/>
    <property type="project" value="UniProtKB-KW"/>
</dbReference>
<evidence type="ECO:0000256" key="8">
    <source>
        <dbReference type="ARBA" id="ARBA00022989"/>
    </source>
</evidence>
<feature type="compositionally biased region" description="Low complexity" evidence="16">
    <location>
        <begin position="569"/>
        <end position="578"/>
    </location>
</feature>
<dbReference type="AlphaFoldDB" id="A0A0X3PGF9"/>
<dbReference type="PROSITE" id="PS50835">
    <property type="entry name" value="IG_LIKE"/>
    <property type="match status" value="1"/>
</dbReference>
<evidence type="ECO:0000256" key="15">
    <source>
        <dbReference type="PROSITE-ProRule" id="PRU00090"/>
    </source>
</evidence>
<protein>
    <submittedName>
        <fullName evidence="21">Tyrosine-protein kinase transmembrane receptor Ror</fullName>
    </submittedName>
</protein>
<dbReference type="PROSITE" id="PS50011">
    <property type="entry name" value="PROTEIN_KINASE_DOM"/>
    <property type="match status" value="1"/>
</dbReference>
<evidence type="ECO:0000256" key="5">
    <source>
        <dbReference type="ARBA" id="ARBA00022741"/>
    </source>
</evidence>
<dbReference type="Gene3D" id="3.30.200.20">
    <property type="entry name" value="Phosphorylase Kinase, domain 1"/>
    <property type="match status" value="1"/>
</dbReference>
<dbReference type="InterPro" id="IPR036179">
    <property type="entry name" value="Ig-like_dom_sf"/>
</dbReference>
<dbReference type="InterPro" id="IPR020635">
    <property type="entry name" value="Tyr_kinase_cat_dom"/>
</dbReference>
<keyword evidence="5" id="KW-0547">Nucleotide-binding</keyword>
<dbReference type="InterPro" id="IPR013098">
    <property type="entry name" value="Ig_I-set"/>
</dbReference>
<dbReference type="FunFam" id="1.10.510.10:FF:000554">
    <property type="entry name" value="Predicted protein"/>
    <property type="match status" value="1"/>
</dbReference>
<evidence type="ECO:0000256" key="1">
    <source>
        <dbReference type="ARBA" id="ARBA00004167"/>
    </source>
</evidence>
<evidence type="ECO:0000256" key="6">
    <source>
        <dbReference type="ARBA" id="ARBA00022777"/>
    </source>
</evidence>
<dbReference type="CDD" id="cd00096">
    <property type="entry name" value="Ig"/>
    <property type="match status" value="1"/>
</dbReference>
<feature type="region of interest" description="Disordered" evidence="16">
    <location>
        <begin position="543"/>
        <end position="580"/>
    </location>
</feature>
<dbReference type="InterPro" id="IPR050122">
    <property type="entry name" value="RTK"/>
</dbReference>
<keyword evidence="13" id="KW-0325">Glycoprotein</keyword>
<evidence type="ECO:0000256" key="10">
    <source>
        <dbReference type="ARBA" id="ARBA00023137"/>
    </source>
</evidence>
<keyword evidence="10" id="KW-0829">Tyrosine-protein kinase</keyword>
<evidence type="ECO:0000259" key="19">
    <source>
        <dbReference type="PROSITE" id="PS50038"/>
    </source>
</evidence>
<evidence type="ECO:0000256" key="13">
    <source>
        <dbReference type="ARBA" id="ARBA00023180"/>
    </source>
</evidence>
<evidence type="ECO:0000256" key="12">
    <source>
        <dbReference type="ARBA" id="ARBA00023170"/>
    </source>
</evidence>
<feature type="compositionally biased region" description="Pro residues" evidence="16">
    <location>
        <begin position="682"/>
        <end position="697"/>
    </location>
</feature>
<dbReference type="SMART" id="SM00409">
    <property type="entry name" value="IG"/>
    <property type="match status" value="1"/>
</dbReference>
<dbReference type="GO" id="GO:0005886">
    <property type="term" value="C:plasma membrane"/>
    <property type="evidence" value="ECO:0007669"/>
    <property type="project" value="TreeGrafter"/>
</dbReference>
<keyword evidence="11" id="KW-1015">Disulfide bond</keyword>
<dbReference type="SMART" id="SM00408">
    <property type="entry name" value="IGc2"/>
    <property type="match status" value="1"/>
</dbReference>
<dbReference type="InterPro" id="IPR008266">
    <property type="entry name" value="Tyr_kinase_AS"/>
</dbReference>
<evidence type="ECO:0000313" key="21">
    <source>
        <dbReference type="EMBL" id="JAP50400.1"/>
    </source>
</evidence>
<feature type="region of interest" description="Disordered" evidence="16">
    <location>
        <begin position="667"/>
        <end position="702"/>
    </location>
</feature>
<dbReference type="GO" id="GO:0017147">
    <property type="term" value="F:Wnt-protein binding"/>
    <property type="evidence" value="ECO:0007669"/>
    <property type="project" value="TreeGrafter"/>
</dbReference>
<keyword evidence="14" id="KW-0393">Immunoglobulin domain</keyword>
<keyword evidence="6 21" id="KW-0418">Kinase</keyword>
<comment type="subcellular location">
    <subcellularLocation>
        <location evidence="1">Membrane</location>
        <topology evidence="1">Single-pass membrane protein</topology>
    </subcellularLocation>
</comment>
<reference evidence="21" key="1">
    <citation type="submission" date="2016-01" db="EMBL/GenBank/DDBJ databases">
        <title>Reference transcriptome for the parasite Schistocephalus solidus: insights into the molecular evolution of parasitism.</title>
        <authorList>
            <person name="Hebert F.O."/>
            <person name="Grambauer S."/>
            <person name="Barber I."/>
            <person name="Landry C.R."/>
            <person name="Aubin-Horth N."/>
        </authorList>
    </citation>
    <scope>NUCLEOTIDE SEQUENCE</scope>
</reference>
<dbReference type="InterPro" id="IPR000719">
    <property type="entry name" value="Prot_kinase_dom"/>
</dbReference>
<evidence type="ECO:0000256" key="3">
    <source>
        <dbReference type="ARBA" id="ARBA00022679"/>
    </source>
</evidence>
<dbReference type="PRINTS" id="PR00109">
    <property type="entry name" value="TYRKINASE"/>
</dbReference>
<sequence>AWGRSRVLSPLDVSFLFNATSFTFCVKYNHGLRWHPACISGLTLNSLNKAPGETYLAKQISPTSKPTPIRSTMTAYLPIWTVLSFVCFLFLIESTFGQQRHIIRRARKIVSTDIGHVNLPSYVRDDAMKVLDEGSDAEDNDIIPALPENAGVPADRGDYERQPISTEFIHLKDEMKNETFFMGSRPLFLCDIIGQPIPKFTWFRDNKEITKSDKYRITLELWGCSLRIENAVPSDAGAYTCMAENAAGNRSTTAYLSYKAQDAAVHSPEWSLREPSYQKPKEQSGFCQVFQSNVCTKYLGGHRVYVSHVLHQTLLEKQITKIIATATELNWDAGDEECLGRMMEATCYYSFPICLPPAEAAPAAAVAMTSSGGVMVWPRRLCREDCHLVTRGECSKAYKLLVLGMKHQVAELVMNCSDLPVFNPFEPQACLRTGFRPPVPDLTDLINKPQGSGTSVKVTDALGLQPGAREGGSRPEDGNSGGASTASQPPDLLPVFITFGVLGFLTLLLTSVCCFYRRSHPGFSTSHELFGGGATLGGGASGNRAMGSLRSGQRSRMGGQAFCSKKQPQRQQQSQQQQIEMNADMKQPMIKSGGTYSPDLPLPPFSAGVSSAFTEPTSLISNGKTDICSLDLNRTLNGDISVVPNGTGSTASGSSGLTAGHQYHQYQTPPYTKTSASMASPVLPPPNSPPPPPPPSTSHPSHQLLLASTLGNACGMESGELSSHRAFTPISPLDSCPTREADGALMADDLILHQNQMSIFASTMNTKQDPEKGGWGLLSDDQNLHAYNYSLSQISFGQRIGQGIFGPVYIGELRASSDYENSKPTSLIIKTLSPGAPAAMQTDFRREAKIMAELNHPNLLGIFGVSLQQPPWCILYEAPLYGDLHEVLLASRRPLSNDADWSSPTWSRSLRMQPNGLSDSDRLQIASQIAAGMEYLSRNHFIHRDLAARNIVVGEHLLCKITDLGLARDSYAMDYHRVPAANNLLLPIRWMPIDAILYSRFTVESDIWAFGVLLWEIWTDGMRPYHSYSDAEVIDLIQSRYLLPCPPNCPASIYALMMDCWNEVSVKRPMFDEVLMRLSAWQQELMVDQAMTSRDLQLQNSSTPTTTTTTAVACVCEVPNSCSQSGESGKTNSTEVSDRPISQRISSVPMPVMANCTAAGQSTPFQETRGVDLHCADAGQCIAPQESEGSSGAFILGPRPITTGANCSSAKTSGIGFFSPTPSHYAAEATRVI</sequence>
<dbReference type="InterPro" id="IPR036790">
    <property type="entry name" value="Frizzled_dom_sf"/>
</dbReference>
<dbReference type="GO" id="GO:0007169">
    <property type="term" value="P:cell surface receptor protein tyrosine kinase signaling pathway"/>
    <property type="evidence" value="ECO:0007669"/>
    <property type="project" value="TreeGrafter"/>
</dbReference>
<dbReference type="Gene3D" id="1.10.2000.10">
    <property type="entry name" value="Frizzled cysteine-rich domain"/>
    <property type="match status" value="1"/>
</dbReference>
<dbReference type="InterPro" id="IPR011009">
    <property type="entry name" value="Kinase-like_dom_sf"/>
</dbReference>
<dbReference type="SUPFAM" id="SSF48726">
    <property type="entry name" value="Immunoglobulin"/>
    <property type="match status" value="1"/>
</dbReference>
<dbReference type="Pfam" id="PF07714">
    <property type="entry name" value="PK_Tyr_Ser-Thr"/>
    <property type="match status" value="1"/>
</dbReference>
<feature type="region of interest" description="Disordered" evidence="16">
    <location>
        <begin position="1121"/>
        <end position="1140"/>
    </location>
</feature>
<dbReference type="PANTHER" id="PTHR24416">
    <property type="entry name" value="TYROSINE-PROTEIN KINASE RECEPTOR"/>
    <property type="match status" value="1"/>
</dbReference>
<dbReference type="InterPro" id="IPR003599">
    <property type="entry name" value="Ig_sub"/>
</dbReference>
<keyword evidence="9 17" id="KW-0472">Membrane</keyword>
<evidence type="ECO:0000259" key="20">
    <source>
        <dbReference type="PROSITE" id="PS50835"/>
    </source>
</evidence>
<evidence type="ECO:0000256" key="2">
    <source>
        <dbReference type="ARBA" id="ARBA00022553"/>
    </source>
</evidence>
<name>A0A0X3PGF9_SCHSO</name>
<dbReference type="SMART" id="SM00219">
    <property type="entry name" value="TyrKc"/>
    <property type="match status" value="1"/>
</dbReference>
<feature type="region of interest" description="Disordered" evidence="16">
    <location>
        <begin position="442"/>
        <end position="487"/>
    </location>
</feature>
<dbReference type="SUPFAM" id="SSF56112">
    <property type="entry name" value="Protein kinase-like (PK-like)"/>
    <property type="match status" value="1"/>
</dbReference>
<evidence type="ECO:0000256" key="11">
    <source>
        <dbReference type="ARBA" id="ARBA00023157"/>
    </source>
</evidence>
<keyword evidence="7" id="KW-0067">ATP-binding</keyword>
<dbReference type="InterPro" id="IPR013783">
    <property type="entry name" value="Ig-like_fold"/>
</dbReference>
<evidence type="ECO:0000256" key="9">
    <source>
        <dbReference type="ARBA" id="ARBA00023136"/>
    </source>
</evidence>
<dbReference type="Gene3D" id="2.60.40.10">
    <property type="entry name" value="Immunoglobulins"/>
    <property type="match status" value="1"/>
</dbReference>